<name>A0AAV4QJJ2_9ARAC</name>
<evidence type="ECO:0000313" key="2">
    <source>
        <dbReference type="Proteomes" id="UP001054837"/>
    </source>
</evidence>
<dbReference type="EMBL" id="BPLQ01004503">
    <property type="protein sequence ID" value="GIY08424.1"/>
    <property type="molecule type" value="Genomic_DNA"/>
</dbReference>
<gene>
    <name evidence="1" type="ORF">CDAR_90021</name>
</gene>
<protein>
    <submittedName>
        <fullName evidence="1">Uncharacterized protein</fullName>
    </submittedName>
</protein>
<accession>A0AAV4QJJ2</accession>
<evidence type="ECO:0000313" key="1">
    <source>
        <dbReference type="EMBL" id="GIY08424.1"/>
    </source>
</evidence>
<sequence length="110" mass="12463">MLSPPFLYFLSNPHSPPRTLVVKIVFDSTVCSRVEEDPNDTGRVLWVGLSSSGHLLETNALHKVRGICIFHFIDECKEIRRGNRDSYGIEKKIRIKEVLGIFHGIEICLG</sequence>
<dbReference type="Proteomes" id="UP001054837">
    <property type="component" value="Unassembled WGS sequence"/>
</dbReference>
<comment type="caution">
    <text evidence="1">The sequence shown here is derived from an EMBL/GenBank/DDBJ whole genome shotgun (WGS) entry which is preliminary data.</text>
</comment>
<dbReference type="AlphaFoldDB" id="A0AAV4QJJ2"/>
<keyword evidence="2" id="KW-1185">Reference proteome</keyword>
<reference evidence="1 2" key="1">
    <citation type="submission" date="2021-06" db="EMBL/GenBank/DDBJ databases">
        <title>Caerostris darwini draft genome.</title>
        <authorList>
            <person name="Kono N."/>
            <person name="Arakawa K."/>
        </authorList>
    </citation>
    <scope>NUCLEOTIDE SEQUENCE [LARGE SCALE GENOMIC DNA]</scope>
</reference>
<organism evidence="1 2">
    <name type="scientific">Caerostris darwini</name>
    <dbReference type="NCBI Taxonomy" id="1538125"/>
    <lineage>
        <taxon>Eukaryota</taxon>
        <taxon>Metazoa</taxon>
        <taxon>Ecdysozoa</taxon>
        <taxon>Arthropoda</taxon>
        <taxon>Chelicerata</taxon>
        <taxon>Arachnida</taxon>
        <taxon>Araneae</taxon>
        <taxon>Araneomorphae</taxon>
        <taxon>Entelegynae</taxon>
        <taxon>Araneoidea</taxon>
        <taxon>Araneidae</taxon>
        <taxon>Caerostris</taxon>
    </lineage>
</organism>
<proteinExistence type="predicted"/>